<dbReference type="EMBL" id="BARS01031114">
    <property type="protein sequence ID" value="GAG27950.1"/>
    <property type="molecule type" value="Genomic_DNA"/>
</dbReference>
<dbReference type="InterPro" id="IPR043502">
    <property type="entry name" value="DNA/RNA_pol_sf"/>
</dbReference>
<name>X0WBD6_9ZZZZ</name>
<evidence type="ECO:0000313" key="1">
    <source>
        <dbReference type="EMBL" id="GAG27950.1"/>
    </source>
</evidence>
<reference evidence="1" key="1">
    <citation type="journal article" date="2014" name="Front. Microbiol.">
        <title>High frequency of phylogenetically diverse reductive dehalogenase-homologous genes in deep subseafloor sedimentary metagenomes.</title>
        <authorList>
            <person name="Kawai M."/>
            <person name="Futagami T."/>
            <person name="Toyoda A."/>
            <person name="Takaki Y."/>
            <person name="Nishi S."/>
            <person name="Hori S."/>
            <person name="Arai W."/>
            <person name="Tsubouchi T."/>
            <person name="Morono Y."/>
            <person name="Uchiyama I."/>
            <person name="Ito T."/>
            <person name="Fujiyama A."/>
            <person name="Inagaki F."/>
            <person name="Takami H."/>
        </authorList>
    </citation>
    <scope>NUCLEOTIDE SEQUENCE</scope>
    <source>
        <strain evidence="1">Expedition CK06-06</strain>
    </source>
</reference>
<dbReference type="PANTHER" id="PTHR34047:SF8">
    <property type="entry name" value="PROTEIN YKFC"/>
    <property type="match status" value="1"/>
</dbReference>
<protein>
    <recommendedName>
        <fullName evidence="2">Reverse transcriptase domain-containing protein</fullName>
    </recommendedName>
</protein>
<comment type="caution">
    <text evidence="1">The sequence shown here is derived from an EMBL/GenBank/DDBJ whole genome shotgun (WGS) entry which is preliminary data.</text>
</comment>
<dbReference type="PANTHER" id="PTHR34047">
    <property type="entry name" value="NUCLEAR INTRON MATURASE 1, MITOCHONDRIAL-RELATED"/>
    <property type="match status" value="1"/>
</dbReference>
<proteinExistence type="predicted"/>
<dbReference type="InterPro" id="IPR051083">
    <property type="entry name" value="GrpII_Intron_Splice-Mob/Def"/>
</dbReference>
<sequence>SAFDNRRNSENVYANNLMEKILARDNMNQAYRQVVRNKGKHGIDGMTVDELLPYLKENGNQLRKDILKGKYKPKSVRRAEISKSDRGVRLLGIPTVTDRMIQQAIAQQLTPIFELKFSDNSYGFRLRQKCTSSDKESTTIHQ</sequence>
<dbReference type="AlphaFoldDB" id="X0WBD6"/>
<accession>X0WBD6</accession>
<dbReference type="SUPFAM" id="SSF56672">
    <property type="entry name" value="DNA/RNA polymerases"/>
    <property type="match status" value="1"/>
</dbReference>
<feature type="non-terminal residue" evidence="1">
    <location>
        <position position="1"/>
    </location>
</feature>
<gene>
    <name evidence="1" type="ORF">S01H1_48451</name>
</gene>
<evidence type="ECO:0008006" key="2">
    <source>
        <dbReference type="Google" id="ProtNLM"/>
    </source>
</evidence>
<organism evidence="1">
    <name type="scientific">marine sediment metagenome</name>
    <dbReference type="NCBI Taxonomy" id="412755"/>
    <lineage>
        <taxon>unclassified sequences</taxon>
        <taxon>metagenomes</taxon>
        <taxon>ecological metagenomes</taxon>
    </lineage>
</organism>